<proteinExistence type="predicted"/>
<evidence type="ECO:0000259" key="2">
    <source>
        <dbReference type="Pfam" id="PF02342"/>
    </source>
</evidence>
<evidence type="ECO:0000256" key="1">
    <source>
        <dbReference type="SAM" id="MobiDB-lite"/>
    </source>
</evidence>
<feature type="domain" description="TerD" evidence="2">
    <location>
        <begin position="220"/>
        <end position="392"/>
    </location>
</feature>
<evidence type="ECO:0000313" key="3">
    <source>
        <dbReference type="EMBL" id="GIG17185.1"/>
    </source>
</evidence>
<organism evidence="3 4">
    <name type="scientific">Catellatospora methionotrophica</name>
    <dbReference type="NCBI Taxonomy" id="121620"/>
    <lineage>
        <taxon>Bacteria</taxon>
        <taxon>Bacillati</taxon>
        <taxon>Actinomycetota</taxon>
        <taxon>Actinomycetes</taxon>
        <taxon>Micromonosporales</taxon>
        <taxon>Micromonosporaceae</taxon>
        <taxon>Catellatospora</taxon>
    </lineage>
</organism>
<dbReference type="InterPro" id="IPR051324">
    <property type="entry name" value="Stress/Tellurium_Resist"/>
</dbReference>
<feature type="domain" description="TerD" evidence="2">
    <location>
        <begin position="1"/>
        <end position="161"/>
    </location>
</feature>
<dbReference type="RefSeq" id="WP_166380879.1">
    <property type="nucleotide sequence ID" value="NZ_BAAATT010000030.1"/>
</dbReference>
<comment type="caution">
    <text evidence="3">The sequence shown here is derived from an EMBL/GenBank/DDBJ whole genome shotgun (WGS) entry which is preliminary data.</text>
</comment>
<dbReference type="Pfam" id="PF02342">
    <property type="entry name" value="TerD"/>
    <property type="match status" value="2"/>
</dbReference>
<dbReference type="PANTHER" id="PTHR32097">
    <property type="entry name" value="CAMP-BINDING PROTEIN 1-RELATED"/>
    <property type="match status" value="1"/>
</dbReference>
<dbReference type="Gene3D" id="2.60.60.30">
    <property type="entry name" value="sav2460 like domains"/>
    <property type="match status" value="2"/>
</dbReference>
<gene>
    <name evidence="3" type="ORF">Cme02nite_55170</name>
</gene>
<feature type="compositionally biased region" description="Pro residues" evidence="1">
    <location>
        <begin position="198"/>
        <end position="207"/>
    </location>
</feature>
<protein>
    <submittedName>
        <fullName evidence="3">Transport-associated protein</fullName>
    </submittedName>
</protein>
<sequence length="409" mass="42977">MSTTLVKGQNMPVPTGQLQVTVETSTPADLSALLVTSSGKVRSDADFVFYNQPDGPGVSVRQIPGSTAWKIDLNLPAVPNDIDKVRIVVSLDGTGTRFGQYGPPMARVTDGGGAEIAAYQITGLATESIVVAIEVYRREGAWKARAVGQGYAGGLDELISDHGVVVDQPAAPTAPPAAPPTIPAARPAPVAAAPFAPAPAAPAPAAPPAMQTTGRPGAPVSLVKGQRVSLAKQNGSTLTMVRMGLGWDPLKKKSMFGSREVDIDLDATAIMFADRQPVDLVFYNQLRSKDGSVMHTGDNRTGDGDGDDESVILDLARVPAHVTSIIFIVTSYKGHTFTQVANAFCRLVDETTRTELARYTLSGGSAATGMVMAKLYRDASGWKMHAIGEPIHAKNPMEALPVLNHFVSA</sequence>
<evidence type="ECO:0000313" key="4">
    <source>
        <dbReference type="Proteomes" id="UP000660339"/>
    </source>
</evidence>
<dbReference type="Proteomes" id="UP000660339">
    <property type="component" value="Unassembled WGS sequence"/>
</dbReference>
<dbReference type="InterPro" id="IPR003325">
    <property type="entry name" value="TerD"/>
</dbReference>
<dbReference type="PANTHER" id="PTHR32097:SF17">
    <property type="entry name" value="CAMP-BINDING PROTEIN 1-RELATED"/>
    <property type="match status" value="1"/>
</dbReference>
<dbReference type="AlphaFoldDB" id="A0A8J3LMC0"/>
<dbReference type="EMBL" id="BONJ01000030">
    <property type="protein sequence ID" value="GIG17185.1"/>
    <property type="molecule type" value="Genomic_DNA"/>
</dbReference>
<accession>A0A8J3LMC0</accession>
<name>A0A8J3LMC0_9ACTN</name>
<reference evidence="3" key="1">
    <citation type="submission" date="2021-01" db="EMBL/GenBank/DDBJ databases">
        <title>Whole genome shotgun sequence of Catellatospora methionotrophica NBRC 14553.</title>
        <authorList>
            <person name="Komaki H."/>
            <person name="Tamura T."/>
        </authorList>
    </citation>
    <scope>NUCLEOTIDE SEQUENCE</scope>
    <source>
        <strain evidence="3">NBRC 14553</strain>
    </source>
</reference>
<feature type="region of interest" description="Disordered" evidence="1">
    <location>
        <begin position="198"/>
        <end position="217"/>
    </location>
</feature>
<keyword evidence="4" id="KW-1185">Reference proteome</keyword>
<dbReference type="CDD" id="cd06974">
    <property type="entry name" value="TerD_like"/>
    <property type="match status" value="2"/>
</dbReference>